<dbReference type="InterPro" id="IPR050171">
    <property type="entry name" value="MFS_Transporters"/>
</dbReference>
<organism evidence="9 10">
    <name type="scientific">Gulosibacter macacae</name>
    <dbReference type="NCBI Taxonomy" id="2488791"/>
    <lineage>
        <taxon>Bacteria</taxon>
        <taxon>Bacillati</taxon>
        <taxon>Actinomycetota</taxon>
        <taxon>Actinomycetes</taxon>
        <taxon>Micrococcales</taxon>
        <taxon>Microbacteriaceae</taxon>
        <taxon>Gulosibacter</taxon>
    </lineage>
</organism>
<dbReference type="Proteomes" id="UP000274391">
    <property type="component" value="Unassembled WGS sequence"/>
</dbReference>
<evidence type="ECO:0000256" key="6">
    <source>
        <dbReference type="ARBA" id="ARBA00023136"/>
    </source>
</evidence>
<evidence type="ECO:0000259" key="8">
    <source>
        <dbReference type="PROSITE" id="PS50850"/>
    </source>
</evidence>
<feature type="transmembrane region" description="Helical" evidence="7">
    <location>
        <begin position="334"/>
        <end position="360"/>
    </location>
</feature>
<evidence type="ECO:0000256" key="7">
    <source>
        <dbReference type="SAM" id="Phobius"/>
    </source>
</evidence>
<evidence type="ECO:0000256" key="4">
    <source>
        <dbReference type="ARBA" id="ARBA00022692"/>
    </source>
</evidence>
<dbReference type="EMBL" id="RQVS01000017">
    <property type="protein sequence ID" value="RRJ85819.1"/>
    <property type="molecule type" value="Genomic_DNA"/>
</dbReference>
<dbReference type="PROSITE" id="PS50850">
    <property type="entry name" value="MFS"/>
    <property type="match status" value="1"/>
</dbReference>
<feature type="transmembrane region" description="Helical" evidence="7">
    <location>
        <begin position="198"/>
        <end position="220"/>
    </location>
</feature>
<evidence type="ECO:0000313" key="9">
    <source>
        <dbReference type="EMBL" id="RRJ85819.1"/>
    </source>
</evidence>
<dbReference type="AlphaFoldDB" id="A0A3P3VWI6"/>
<reference evidence="9 10" key="1">
    <citation type="submission" date="2018-11" db="EMBL/GenBank/DDBJ databases">
        <title>YIM 102482-1 draft genome.</title>
        <authorList>
            <person name="Li G."/>
            <person name="Jiang Y."/>
        </authorList>
    </citation>
    <scope>NUCLEOTIDE SEQUENCE [LARGE SCALE GENOMIC DNA]</scope>
    <source>
        <strain evidence="9 10">YIM 102482-1</strain>
    </source>
</reference>
<feature type="transmembrane region" description="Helical" evidence="7">
    <location>
        <begin position="43"/>
        <end position="60"/>
    </location>
</feature>
<protein>
    <submittedName>
        <fullName evidence="9">MFS transporter</fullName>
    </submittedName>
</protein>
<dbReference type="PANTHER" id="PTHR23517:SF3">
    <property type="entry name" value="INTEGRAL MEMBRANE TRANSPORT PROTEIN"/>
    <property type="match status" value="1"/>
</dbReference>
<feature type="transmembrane region" description="Helical" evidence="7">
    <location>
        <begin position="241"/>
        <end position="268"/>
    </location>
</feature>
<evidence type="ECO:0000256" key="1">
    <source>
        <dbReference type="ARBA" id="ARBA00004651"/>
    </source>
</evidence>
<gene>
    <name evidence="9" type="ORF">EG850_11730</name>
</gene>
<dbReference type="GO" id="GO:0022857">
    <property type="term" value="F:transmembrane transporter activity"/>
    <property type="evidence" value="ECO:0007669"/>
    <property type="project" value="InterPro"/>
</dbReference>
<accession>A0A3P3VWI6</accession>
<sequence>MLLRPPSARRSSCSPRTTVSACHGVDQRAVSSLPGATRMRQQLPWIAAVIGGMTAAMHLWKVPPFVPLLRDEFGASLTDAGLLIGIMQLAGVIGGLFFGILIESLGVRRAMVIGLVALTAASVAGAFVGDFGWLLAMRALESFGYMLTIVSAPALVRRVASPERLTTAMGWWATYMGVSSGLTLAAAALFAGTISRQMWWLGTSAVSALAVVFILLVVPADPKAAERRRPREVLASLGRTITVPAPWFVALTFMSYSLSWVAVIGFLPTVYDAVGIGARTAGLLTALASAVNMIGAFSGALLMRTKLGPRGVVWIGAAAMGIGSWLVFGSGAPFIVTYLAVLAFSALGGLIPSVLTRLAVDSAPPGGSVPVALGLVQQLTNIGQFIGPVLVGILVDVRGNWGSTWWVNVAGAVLGSMLIVFATSQRFGVRWQQPDAPGASVTHAAPSK</sequence>
<keyword evidence="3" id="KW-1003">Cell membrane</keyword>
<keyword evidence="2" id="KW-0813">Transport</keyword>
<evidence type="ECO:0000256" key="3">
    <source>
        <dbReference type="ARBA" id="ARBA00022475"/>
    </source>
</evidence>
<dbReference type="InterPro" id="IPR011701">
    <property type="entry name" value="MFS"/>
</dbReference>
<dbReference type="InterPro" id="IPR036259">
    <property type="entry name" value="MFS_trans_sf"/>
</dbReference>
<evidence type="ECO:0000256" key="2">
    <source>
        <dbReference type="ARBA" id="ARBA00022448"/>
    </source>
</evidence>
<dbReference type="GO" id="GO:0005886">
    <property type="term" value="C:plasma membrane"/>
    <property type="evidence" value="ECO:0007669"/>
    <property type="project" value="UniProtKB-SubCell"/>
</dbReference>
<dbReference type="InterPro" id="IPR020846">
    <property type="entry name" value="MFS_dom"/>
</dbReference>
<dbReference type="Gene3D" id="1.20.1250.20">
    <property type="entry name" value="MFS general substrate transporter like domains"/>
    <property type="match status" value="1"/>
</dbReference>
<evidence type="ECO:0000256" key="5">
    <source>
        <dbReference type="ARBA" id="ARBA00022989"/>
    </source>
</evidence>
<dbReference type="PANTHER" id="PTHR23517">
    <property type="entry name" value="RESISTANCE PROTEIN MDTM, PUTATIVE-RELATED-RELATED"/>
    <property type="match status" value="1"/>
</dbReference>
<keyword evidence="6 7" id="KW-0472">Membrane</keyword>
<feature type="transmembrane region" description="Helical" evidence="7">
    <location>
        <begin position="80"/>
        <end position="101"/>
    </location>
</feature>
<feature type="transmembrane region" description="Helical" evidence="7">
    <location>
        <begin position="113"/>
        <end position="136"/>
    </location>
</feature>
<comment type="subcellular location">
    <subcellularLocation>
        <location evidence="1">Cell membrane</location>
        <topology evidence="1">Multi-pass membrane protein</topology>
    </subcellularLocation>
</comment>
<feature type="transmembrane region" description="Helical" evidence="7">
    <location>
        <begin position="172"/>
        <end position="192"/>
    </location>
</feature>
<feature type="transmembrane region" description="Helical" evidence="7">
    <location>
        <begin position="405"/>
        <end position="423"/>
    </location>
</feature>
<keyword evidence="4 7" id="KW-0812">Transmembrane</keyword>
<feature type="transmembrane region" description="Helical" evidence="7">
    <location>
        <begin position="311"/>
        <end position="328"/>
    </location>
</feature>
<keyword evidence="5 7" id="KW-1133">Transmembrane helix</keyword>
<dbReference type="SUPFAM" id="SSF103473">
    <property type="entry name" value="MFS general substrate transporter"/>
    <property type="match status" value="1"/>
</dbReference>
<dbReference type="OrthoDB" id="7375466at2"/>
<dbReference type="Pfam" id="PF07690">
    <property type="entry name" value="MFS_1"/>
    <property type="match status" value="1"/>
</dbReference>
<name>A0A3P3VWI6_9MICO</name>
<feature type="transmembrane region" description="Helical" evidence="7">
    <location>
        <begin position="280"/>
        <end position="302"/>
    </location>
</feature>
<proteinExistence type="predicted"/>
<comment type="caution">
    <text evidence="9">The sequence shown here is derived from an EMBL/GenBank/DDBJ whole genome shotgun (WGS) entry which is preliminary data.</text>
</comment>
<feature type="transmembrane region" description="Helical" evidence="7">
    <location>
        <begin position="372"/>
        <end position="393"/>
    </location>
</feature>
<evidence type="ECO:0000313" key="10">
    <source>
        <dbReference type="Proteomes" id="UP000274391"/>
    </source>
</evidence>
<keyword evidence="10" id="KW-1185">Reference proteome</keyword>
<feature type="domain" description="Major facilitator superfamily (MFS) profile" evidence="8">
    <location>
        <begin position="44"/>
        <end position="427"/>
    </location>
</feature>